<organism evidence="1 2">
    <name type="scientific">Trifolium medium</name>
    <dbReference type="NCBI Taxonomy" id="97028"/>
    <lineage>
        <taxon>Eukaryota</taxon>
        <taxon>Viridiplantae</taxon>
        <taxon>Streptophyta</taxon>
        <taxon>Embryophyta</taxon>
        <taxon>Tracheophyta</taxon>
        <taxon>Spermatophyta</taxon>
        <taxon>Magnoliopsida</taxon>
        <taxon>eudicotyledons</taxon>
        <taxon>Gunneridae</taxon>
        <taxon>Pentapetalae</taxon>
        <taxon>rosids</taxon>
        <taxon>fabids</taxon>
        <taxon>Fabales</taxon>
        <taxon>Fabaceae</taxon>
        <taxon>Papilionoideae</taxon>
        <taxon>50 kb inversion clade</taxon>
        <taxon>NPAAA clade</taxon>
        <taxon>Hologalegina</taxon>
        <taxon>IRL clade</taxon>
        <taxon>Trifolieae</taxon>
        <taxon>Trifolium</taxon>
    </lineage>
</organism>
<dbReference type="AlphaFoldDB" id="A0A392TQT0"/>
<sequence length="86" mass="9609">QPPQFHQHSDDEIAALMTQLAIAEACHVPHIYYDTQSSLYQAAQARRATYEPPPLYPTYPTRESLIAYHGVETAQLAARQVAQLGT</sequence>
<accession>A0A392TQT0</accession>
<reference evidence="1 2" key="1">
    <citation type="journal article" date="2018" name="Front. Plant Sci.">
        <title>Red Clover (Trifolium pratense) and Zigzag Clover (T. medium) - A Picture of Genomic Similarities and Differences.</title>
        <authorList>
            <person name="Dluhosova J."/>
            <person name="Istvanek J."/>
            <person name="Nedelnik J."/>
            <person name="Repkova J."/>
        </authorList>
    </citation>
    <scope>NUCLEOTIDE SEQUENCE [LARGE SCALE GENOMIC DNA]</scope>
    <source>
        <strain evidence="2">cv. 10/8</strain>
        <tissue evidence="1">Leaf</tissue>
    </source>
</reference>
<evidence type="ECO:0000313" key="1">
    <source>
        <dbReference type="EMBL" id="MCI63513.1"/>
    </source>
</evidence>
<keyword evidence="2" id="KW-1185">Reference proteome</keyword>
<proteinExistence type="predicted"/>
<dbReference type="EMBL" id="LXQA010638494">
    <property type="protein sequence ID" value="MCI63513.1"/>
    <property type="molecule type" value="Genomic_DNA"/>
</dbReference>
<dbReference type="Proteomes" id="UP000265520">
    <property type="component" value="Unassembled WGS sequence"/>
</dbReference>
<protein>
    <submittedName>
        <fullName evidence="1">Uncharacterized protein</fullName>
    </submittedName>
</protein>
<evidence type="ECO:0000313" key="2">
    <source>
        <dbReference type="Proteomes" id="UP000265520"/>
    </source>
</evidence>
<feature type="non-terminal residue" evidence="1">
    <location>
        <position position="1"/>
    </location>
</feature>
<name>A0A392TQT0_9FABA</name>
<comment type="caution">
    <text evidence="1">The sequence shown here is derived from an EMBL/GenBank/DDBJ whole genome shotgun (WGS) entry which is preliminary data.</text>
</comment>
<feature type="non-terminal residue" evidence="1">
    <location>
        <position position="86"/>
    </location>
</feature>